<accession>A0A7W5JYY7</accession>
<comment type="caution">
    <text evidence="10">The sequence shown here is derived from an EMBL/GenBank/DDBJ whole genome shotgun (WGS) entry which is preliminary data.</text>
</comment>
<proteinExistence type="inferred from homology"/>
<gene>
    <name evidence="10" type="ORF">FHX39_003926</name>
</gene>
<dbReference type="RefSeq" id="WP_183342313.1">
    <property type="nucleotide sequence ID" value="NZ_JACHZG010000006.1"/>
</dbReference>
<evidence type="ECO:0000313" key="10">
    <source>
        <dbReference type="EMBL" id="MBB3328929.1"/>
    </source>
</evidence>
<dbReference type="GO" id="GO:0005886">
    <property type="term" value="C:plasma membrane"/>
    <property type="evidence" value="ECO:0007669"/>
    <property type="project" value="TreeGrafter"/>
</dbReference>
<evidence type="ECO:0000256" key="8">
    <source>
        <dbReference type="ARBA" id="ARBA00023264"/>
    </source>
</evidence>
<comment type="similarity">
    <text evidence="2">Belongs to the diacylglycerol/lipid kinase family.</text>
</comment>
<dbReference type="PANTHER" id="PTHR12358:SF106">
    <property type="entry name" value="LIPID KINASE YEGS"/>
    <property type="match status" value="1"/>
</dbReference>
<reference evidence="10 11" key="1">
    <citation type="submission" date="2020-08" db="EMBL/GenBank/DDBJ databases">
        <title>Sequencing the genomes of 1000 actinobacteria strains.</title>
        <authorList>
            <person name="Klenk H.-P."/>
        </authorList>
    </citation>
    <scope>NUCLEOTIDE SEQUENCE [LARGE SCALE GENOMIC DNA]</scope>
    <source>
        <strain evidence="10 11">DSM 11053</strain>
    </source>
</reference>
<dbReference type="SUPFAM" id="SSF111331">
    <property type="entry name" value="NAD kinase/diacylglycerol kinase-like"/>
    <property type="match status" value="1"/>
</dbReference>
<dbReference type="Gene3D" id="3.40.50.10330">
    <property type="entry name" value="Probable inorganic polyphosphate/atp-NAD kinase, domain 1"/>
    <property type="match status" value="1"/>
</dbReference>
<keyword evidence="3" id="KW-0808">Transferase</keyword>
<name>A0A7W5JYY7_9ACTN</name>
<dbReference type="Proteomes" id="UP000565572">
    <property type="component" value="Unassembled WGS sequence"/>
</dbReference>
<evidence type="ECO:0000256" key="5">
    <source>
        <dbReference type="ARBA" id="ARBA00022777"/>
    </source>
</evidence>
<organism evidence="10 11">
    <name type="scientific">Microlunatus antarcticus</name>
    <dbReference type="NCBI Taxonomy" id="53388"/>
    <lineage>
        <taxon>Bacteria</taxon>
        <taxon>Bacillati</taxon>
        <taxon>Actinomycetota</taxon>
        <taxon>Actinomycetes</taxon>
        <taxon>Propionibacteriales</taxon>
        <taxon>Propionibacteriaceae</taxon>
        <taxon>Microlunatus</taxon>
    </lineage>
</organism>
<comment type="cofactor">
    <cofactor evidence="1">
        <name>Mg(2+)</name>
        <dbReference type="ChEBI" id="CHEBI:18420"/>
    </cofactor>
</comment>
<keyword evidence="5 10" id="KW-0418">Kinase</keyword>
<evidence type="ECO:0000256" key="1">
    <source>
        <dbReference type="ARBA" id="ARBA00001946"/>
    </source>
</evidence>
<dbReference type="InterPro" id="IPR050187">
    <property type="entry name" value="Lipid_Phosphate_FormReg"/>
</dbReference>
<dbReference type="InterPro" id="IPR016064">
    <property type="entry name" value="NAD/diacylglycerol_kinase_sf"/>
</dbReference>
<dbReference type="PROSITE" id="PS50146">
    <property type="entry name" value="DAGK"/>
    <property type="match status" value="1"/>
</dbReference>
<keyword evidence="6" id="KW-0067">ATP-binding</keyword>
<dbReference type="InterPro" id="IPR045540">
    <property type="entry name" value="YegS/DAGK_C"/>
</dbReference>
<dbReference type="AlphaFoldDB" id="A0A7W5JYY7"/>
<evidence type="ECO:0000256" key="4">
    <source>
        <dbReference type="ARBA" id="ARBA00022741"/>
    </source>
</evidence>
<dbReference type="Gene3D" id="2.60.200.40">
    <property type="match status" value="1"/>
</dbReference>
<keyword evidence="11" id="KW-1185">Reference proteome</keyword>
<evidence type="ECO:0000256" key="3">
    <source>
        <dbReference type="ARBA" id="ARBA00022679"/>
    </source>
</evidence>
<keyword evidence="7" id="KW-0443">Lipid metabolism</keyword>
<dbReference type="Pfam" id="PF00781">
    <property type="entry name" value="DAGK_cat"/>
    <property type="match status" value="1"/>
</dbReference>
<keyword evidence="7" id="KW-0444">Lipid biosynthesis</keyword>
<feature type="domain" description="DAGKc" evidence="9">
    <location>
        <begin position="1"/>
        <end position="129"/>
    </location>
</feature>
<dbReference type="InterPro" id="IPR017438">
    <property type="entry name" value="ATP-NAD_kinase_N"/>
</dbReference>
<keyword evidence="4" id="KW-0547">Nucleotide-binding</keyword>
<dbReference type="Pfam" id="PF19279">
    <property type="entry name" value="YegS_C"/>
    <property type="match status" value="1"/>
</dbReference>
<keyword evidence="7" id="KW-0594">Phospholipid biosynthesis</keyword>
<sequence length="309" mass="32866">MTEARCAVVANPTKLNEIDSAIVRARLMEAGYAEPLWLETTPDDPGRAMTEQALADGAELVLAAGGDGTIRMVAAVMAGSDATMAIVPAGTGNLLARNLELPLDVNGAMAVAVGSDERRVDTVVLTVDGGEPDRFAVMAGTGIDAMIMDGVDERLKKFIGPGAYFISAGKALGKLPVPVHVTIDGHRHKRKAIICLIGNCGELTGNLELIPGAQPDDGLLYLYVAFPSRPSHLLKALVRLVTRRPQKDDHVRVWSGKKVEIRLEEKDSYELDGDVVGEGRVLQAEVDPGSLRIRAKAPHRSLEAAPKSA</sequence>
<dbReference type="GO" id="GO:0016301">
    <property type="term" value="F:kinase activity"/>
    <property type="evidence" value="ECO:0007669"/>
    <property type="project" value="UniProtKB-KW"/>
</dbReference>
<dbReference type="GO" id="GO:0005524">
    <property type="term" value="F:ATP binding"/>
    <property type="evidence" value="ECO:0007669"/>
    <property type="project" value="UniProtKB-KW"/>
</dbReference>
<dbReference type="PANTHER" id="PTHR12358">
    <property type="entry name" value="SPHINGOSINE KINASE"/>
    <property type="match status" value="1"/>
</dbReference>
<evidence type="ECO:0000259" key="9">
    <source>
        <dbReference type="PROSITE" id="PS50146"/>
    </source>
</evidence>
<evidence type="ECO:0000256" key="6">
    <source>
        <dbReference type="ARBA" id="ARBA00022840"/>
    </source>
</evidence>
<protein>
    <submittedName>
        <fullName evidence="10">Diacylglycerol kinase family enzyme</fullName>
    </submittedName>
</protein>
<evidence type="ECO:0000256" key="7">
    <source>
        <dbReference type="ARBA" id="ARBA00023209"/>
    </source>
</evidence>
<keyword evidence="8" id="KW-1208">Phospholipid metabolism</keyword>
<dbReference type="GO" id="GO:0008654">
    <property type="term" value="P:phospholipid biosynthetic process"/>
    <property type="evidence" value="ECO:0007669"/>
    <property type="project" value="UniProtKB-KW"/>
</dbReference>
<dbReference type="EMBL" id="JACHZG010000006">
    <property type="protein sequence ID" value="MBB3328929.1"/>
    <property type="molecule type" value="Genomic_DNA"/>
</dbReference>
<evidence type="ECO:0000256" key="2">
    <source>
        <dbReference type="ARBA" id="ARBA00005983"/>
    </source>
</evidence>
<dbReference type="InterPro" id="IPR001206">
    <property type="entry name" value="Diacylglycerol_kinase_cat_dom"/>
</dbReference>
<evidence type="ECO:0000313" key="11">
    <source>
        <dbReference type="Proteomes" id="UP000565572"/>
    </source>
</evidence>